<dbReference type="Proteomes" id="UP000247409">
    <property type="component" value="Unassembled WGS sequence"/>
</dbReference>
<keyword evidence="9" id="KW-0443">Lipid metabolism</keyword>
<dbReference type="InterPro" id="IPR050087">
    <property type="entry name" value="AON_synthase_class-II"/>
</dbReference>
<protein>
    <recommendedName>
        <fullName evidence="5">serine C-palmitoyltransferase</fullName>
        <ecNumber evidence="5">2.3.1.50</ecNumber>
    </recommendedName>
</protein>
<name>A0A2V3IRP6_9FLOR</name>
<feature type="domain" description="Aminotransferase class I/classII large" evidence="11">
    <location>
        <begin position="113"/>
        <end position="474"/>
    </location>
</feature>
<comment type="cofactor">
    <cofactor evidence="1">
        <name>pyridoxal 5'-phosphate</name>
        <dbReference type="ChEBI" id="CHEBI:597326"/>
    </cofactor>
</comment>
<evidence type="ECO:0000256" key="8">
    <source>
        <dbReference type="ARBA" id="ARBA00022919"/>
    </source>
</evidence>
<keyword evidence="10" id="KW-0012">Acyltransferase</keyword>
<dbReference type="InterPro" id="IPR015421">
    <property type="entry name" value="PyrdxlP-dep_Trfase_major"/>
</dbReference>
<dbReference type="InterPro" id="IPR004839">
    <property type="entry name" value="Aminotransferase_I/II_large"/>
</dbReference>
<dbReference type="GO" id="GO:0030170">
    <property type="term" value="F:pyridoxal phosphate binding"/>
    <property type="evidence" value="ECO:0007669"/>
    <property type="project" value="InterPro"/>
</dbReference>
<dbReference type="SUPFAM" id="SSF53383">
    <property type="entry name" value="PLP-dependent transferases"/>
    <property type="match status" value="1"/>
</dbReference>
<dbReference type="PANTHER" id="PTHR13693">
    <property type="entry name" value="CLASS II AMINOTRANSFERASE/8-AMINO-7-OXONONANOATE SYNTHASE"/>
    <property type="match status" value="1"/>
</dbReference>
<sequence>MSSILAQFGISLSTLSITPSAEAYYRVIEALFFLLIIYLALTRAYLPWKVREAIPANTAASKLASWRPAPLATPLPPSVRAQQPLDINILSVDGANITLDASHLSTDSPTTTALNFATNDFLGLHAKRSIREAARIAMRDYGCGACGPRGFYGTTDLHLQCEHRVATFCDSSSAILYSFGAATANSTIPAFCKRGDIVVVDDSINFVLYSGVRLSRANMLTFEHNNMNSLEAVLKSVCEKHVDKAAVQRRFIVVEAIYANSGDLSPLDEIARLKDQYRFRLLLDESYSIGVLGHSGRGALQHFDVPRKRVEIATADLGNAIASVGGICVGNAEVVEHQRLSGAGYCFSASQPPFLAAAATAAMDVVENEGESLISRLRSRVKLFRDMVDVGQLKKAGWYLDGHPVSPIIFARRYDDNANPRIFTDLQERCLEDGILVARPVYSTDELKLPKHAVKITISAVHSDEMIRKAAQVLMHNLLDVGA</sequence>
<evidence type="ECO:0000256" key="6">
    <source>
        <dbReference type="ARBA" id="ARBA00022679"/>
    </source>
</evidence>
<dbReference type="PANTHER" id="PTHR13693:SF2">
    <property type="entry name" value="SERINE PALMITOYLTRANSFERASE 1"/>
    <property type="match status" value="1"/>
</dbReference>
<evidence type="ECO:0000256" key="7">
    <source>
        <dbReference type="ARBA" id="ARBA00022898"/>
    </source>
</evidence>
<keyword evidence="13" id="KW-1185">Reference proteome</keyword>
<evidence type="ECO:0000256" key="1">
    <source>
        <dbReference type="ARBA" id="ARBA00001933"/>
    </source>
</evidence>
<accession>A0A2V3IRP6</accession>
<keyword evidence="6" id="KW-0808">Transferase</keyword>
<dbReference type="InterPro" id="IPR015424">
    <property type="entry name" value="PyrdxlP-dep_Trfase"/>
</dbReference>
<comment type="similarity">
    <text evidence="4">Belongs to the class-II pyridoxal-phosphate-dependent aminotransferase family.</text>
</comment>
<dbReference type="InterPro" id="IPR015422">
    <property type="entry name" value="PyrdxlP-dep_Trfase_small"/>
</dbReference>
<organism evidence="12 13">
    <name type="scientific">Gracilariopsis chorda</name>
    <dbReference type="NCBI Taxonomy" id="448386"/>
    <lineage>
        <taxon>Eukaryota</taxon>
        <taxon>Rhodophyta</taxon>
        <taxon>Florideophyceae</taxon>
        <taxon>Rhodymeniophycidae</taxon>
        <taxon>Gracilariales</taxon>
        <taxon>Gracilariaceae</taxon>
        <taxon>Gracilariopsis</taxon>
    </lineage>
</organism>
<evidence type="ECO:0000256" key="2">
    <source>
        <dbReference type="ARBA" id="ARBA00004760"/>
    </source>
</evidence>
<dbReference type="GO" id="GO:0046513">
    <property type="term" value="P:ceramide biosynthetic process"/>
    <property type="evidence" value="ECO:0007669"/>
    <property type="project" value="TreeGrafter"/>
</dbReference>
<dbReference type="GO" id="GO:0046512">
    <property type="term" value="P:sphingosine biosynthetic process"/>
    <property type="evidence" value="ECO:0007669"/>
    <property type="project" value="TreeGrafter"/>
</dbReference>
<evidence type="ECO:0000313" key="13">
    <source>
        <dbReference type="Proteomes" id="UP000247409"/>
    </source>
</evidence>
<comment type="caution">
    <text evidence="12">The sequence shown here is derived from an EMBL/GenBank/DDBJ whole genome shotgun (WGS) entry which is preliminary data.</text>
</comment>
<gene>
    <name evidence="12" type="ORF">BWQ96_05466</name>
</gene>
<dbReference type="GO" id="GO:0005783">
    <property type="term" value="C:endoplasmic reticulum"/>
    <property type="evidence" value="ECO:0007669"/>
    <property type="project" value="TreeGrafter"/>
</dbReference>
<evidence type="ECO:0000256" key="10">
    <source>
        <dbReference type="ARBA" id="ARBA00023315"/>
    </source>
</evidence>
<dbReference type="OrthoDB" id="3168162at2759"/>
<dbReference type="GO" id="GO:0004758">
    <property type="term" value="F:serine C-palmitoyltransferase activity"/>
    <property type="evidence" value="ECO:0007669"/>
    <property type="project" value="TreeGrafter"/>
</dbReference>
<evidence type="ECO:0000313" key="12">
    <source>
        <dbReference type="EMBL" id="PXF44796.1"/>
    </source>
</evidence>
<evidence type="ECO:0000259" key="11">
    <source>
        <dbReference type="Pfam" id="PF00155"/>
    </source>
</evidence>
<evidence type="ECO:0000256" key="4">
    <source>
        <dbReference type="ARBA" id="ARBA00008392"/>
    </source>
</evidence>
<evidence type="ECO:0000256" key="9">
    <source>
        <dbReference type="ARBA" id="ARBA00023098"/>
    </source>
</evidence>
<proteinExistence type="inferred from homology"/>
<dbReference type="STRING" id="448386.A0A2V3IRP6"/>
<reference evidence="12 13" key="1">
    <citation type="journal article" date="2018" name="Mol. Biol. Evol.">
        <title>Analysis of the draft genome of the red seaweed Gracilariopsis chorda provides insights into genome size evolution in Rhodophyta.</title>
        <authorList>
            <person name="Lee J."/>
            <person name="Yang E.C."/>
            <person name="Graf L."/>
            <person name="Yang J.H."/>
            <person name="Qiu H."/>
            <person name="Zel Zion U."/>
            <person name="Chan C.X."/>
            <person name="Stephens T.G."/>
            <person name="Weber A.P.M."/>
            <person name="Boo G.H."/>
            <person name="Boo S.M."/>
            <person name="Kim K.M."/>
            <person name="Shin Y."/>
            <person name="Jung M."/>
            <person name="Lee S.J."/>
            <person name="Yim H.S."/>
            <person name="Lee J.H."/>
            <person name="Bhattacharya D."/>
            <person name="Yoon H.S."/>
        </authorList>
    </citation>
    <scope>NUCLEOTIDE SEQUENCE [LARGE SCALE GENOMIC DNA]</scope>
    <source>
        <strain evidence="12 13">SKKU-2015</strain>
        <tissue evidence="12">Whole body</tissue>
    </source>
</reference>
<dbReference type="EC" id="2.3.1.50" evidence="5"/>
<dbReference type="Gene3D" id="3.40.640.10">
    <property type="entry name" value="Type I PLP-dependent aspartate aminotransferase-like (Major domain)"/>
    <property type="match status" value="1"/>
</dbReference>
<comment type="pathway">
    <text evidence="2">Lipid metabolism; sphingolipid metabolism.</text>
</comment>
<dbReference type="AlphaFoldDB" id="A0A2V3IRP6"/>
<evidence type="ECO:0000256" key="3">
    <source>
        <dbReference type="ARBA" id="ARBA00004991"/>
    </source>
</evidence>
<dbReference type="Pfam" id="PF00155">
    <property type="entry name" value="Aminotran_1_2"/>
    <property type="match status" value="1"/>
</dbReference>
<keyword evidence="7" id="KW-0663">Pyridoxal phosphate</keyword>
<comment type="pathway">
    <text evidence="3">Sphingolipid metabolism.</text>
</comment>
<dbReference type="EMBL" id="NBIV01000081">
    <property type="protein sequence ID" value="PXF44796.1"/>
    <property type="molecule type" value="Genomic_DNA"/>
</dbReference>
<evidence type="ECO:0000256" key="5">
    <source>
        <dbReference type="ARBA" id="ARBA00013220"/>
    </source>
</evidence>
<dbReference type="Gene3D" id="3.90.1150.10">
    <property type="entry name" value="Aspartate Aminotransferase, domain 1"/>
    <property type="match status" value="1"/>
</dbReference>
<keyword evidence="8" id="KW-0746">Sphingolipid metabolism</keyword>
<dbReference type="GO" id="GO:0016020">
    <property type="term" value="C:membrane"/>
    <property type="evidence" value="ECO:0007669"/>
    <property type="project" value="GOC"/>
</dbReference>